<dbReference type="OrthoDB" id="9772660at2"/>
<sequence>MPRRIRRNSPGRATAVALEAGERLRIVNHLGQQVVDTWAHIQGDIHECLSMEHCRDKLYKLFFEVGDVLISNRRRPLFQITADTSPGRHDTLCAACDARSYAALGLGDDHPNCSANYRRLLGEAVTVPCPWNLFMDIPVDADGRLSDRPSAAGPGDFVELRALTGLVVVCSPCPQELIPISGVGRPVRGVLWQRLQTGDEGSPALHPTSDCKEVGA</sequence>
<comment type="caution">
    <text evidence="2">The sequence shown here is derived from an EMBL/GenBank/DDBJ whole genome shotgun (WGS) entry which is preliminary data.</text>
</comment>
<dbReference type="PANTHER" id="PTHR31527:SF0">
    <property type="entry name" value="RE64534P"/>
    <property type="match status" value="1"/>
</dbReference>
<name>A0A418WU02_9PROT</name>
<proteinExistence type="predicted"/>
<dbReference type="EMBL" id="QYUK01000008">
    <property type="protein sequence ID" value="RJF94743.1"/>
    <property type="molecule type" value="Genomic_DNA"/>
</dbReference>
<dbReference type="RefSeq" id="WP_119776179.1">
    <property type="nucleotide sequence ID" value="NZ_QYUK01000008.1"/>
</dbReference>
<dbReference type="AlphaFoldDB" id="A0A418WU02"/>
<protein>
    <submittedName>
        <fullName evidence="2">Urea carboxylase-associated family protein</fullName>
    </submittedName>
</protein>
<evidence type="ECO:0000313" key="2">
    <source>
        <dbReference type="EMBL" id="RJF94743.1"/>
    </source>
</evidence>
<dbReference type="PANTHER" id="PTHR31527">
    <property type="entry name" value="RE64534P"/>
    <property type="match status" value="1"/>
</dbReference>
<dbReference type="InterPro" id="IPR018959">
    <property type="entry name" value="DUF1989"/>
</dbReference>
<reference evidence="2 3" key="1">
    <citation type="submission" date="2018-09" db="EMBL/GenBank/DDBJ databases">
        <authorList>
            <person name="Zhu H."/>
        </authorList>
    </citation>
    <scope>NUCLEOTIDE SEQUENCE [LARGE SCALE GENOMIC DNA]</scope>
    <source>
        <strain evidence="2 3">K1W22B-8</strain>
    </source>
</reference>
<accession>A0A418WU02</accession>
<feature type="domain" description="DUF1989" evidence="1">
    <location>
        <begin position="10"/>
        <end position="166"/>
    </location>
</feature>
<evidence type="ECO:0000313" key="3">
    <source>
        <dbReference type="Proteomes" id="UP000284605"/>
    </source>
</evidence>
<keyword evidence="3" id="KW-1185">Reference proteome</keyword>
<dbReference type="Proteomes" id="UP000284605">
    <property type="component" value="Unassembled WGS sequence"/>
</dbReference>
<gene>
    <name evidence="2" type="ORF">D3874_02705</name>
</gene>
<organism evidence="2 3">
    <name type="scientific">Oleomonas cavernae</name>
    <dbReference type="NCBI Taxonomy" id="2320859"/>
    <lineage>
        <taxon>Bacteria</taxon>
        <taxon>Pseudomonadati</taxon>
        <taxon>Pseudomonadota</taxon>
        <taxon>Alphaproteobacteria</taxon>
        <taxon>Acetobacterales</taxon>
        <taxon>Acetobacteraceae</taxon>
        <taxon>Oleomonas</taxon>
    </lineage>
</organism>
<evidence type="ECO:0000259" key="1">
    <source>
        <dbReference type="Pfam" id="PF09347"/>
    </source>
</evidence>
<dbReference type="Pfam" id="PF09347">
    <property type="entry name" value="DUF1989"/>
    <property type="match status" value="1"/>
</dbReference>